<accession>A0A5M3TAD2</accession>
<dbReference type="Gene3D" id="3.40.50.300">
    <property type="entry name" value="P-loop containing nucleotide triphosphate hydrolases"/>
    <property type="match status" value="2"/>
</dbReference>
<sequence>MYIYTTPRFDQQAKQFGVQGQIAELVVAIQTQGSSAVHAYFNWNYPYLKRPVRNLRLLGKIFPFKNERVLCLLDVLTRGGNEYESFLQNPEDYGKKHLDPLVDYTDLENSIKGQRERKKGPFRQQFLPEIYHGWLQRPTWTRKTDDRIICEGEVWVKQFQQQETRDQWQSYGEIVLAIVEGQEEKQHTPWPNLYLTCKPDSSNYVLYSHLETADGLPRRVVFLVASFDGLPQPADIEAVLQQTRLLTLDFPQGIFSTPITYDILSRYTRRAYPDYLVLDREIWLEIEADNGINLALSVEEERILHELSSPDSENSLPLFINGRAGSGKSTMLVYLFAEYCDRYRKIYAQKLPEKVIKPLFLTYNERLLTRAKQGVEKLLITNYKFMLNSSNLKKKPPLEPCFQSFQDFLINLLPPEESDKFDRDRYISFYDFRQNFTHRQKRYSPELCWHIIRTFIKGYSLVNQNDEYMTPEDYDDVPRREKTISSEVFDAIYKQVWPWYYRLTHDDGYWDDQDLIRRVLQVKGDSLPKYTAIFCDEAQDFTKLELLLIVKLSLFSDSVMYPPIPSLPFAFAGDPFQTLNPTGFRWQSVKATFFDQVISHLDPDQKLNLGMSFYELESNYRSSPAIVKMTNLIHLWRHLVFKIPKLKPQEAWQPIANARHPQKFIFGQRNFSVNDLKSHIEKSPIFIVPCEANGELTYIKNDDFLSSLYPGASETNPPKNVLSAIQAKGLEFPLVILYKFGEQFAKEFGRSLWDYINLDQEHPLELEYFFNKLYVAASRGITNLIVIDTEVGDRFLWQYATTDWLHQSAYQLEQCLAASDDRQIWEGYIGGLNWGDSLENLDLDHRELQAQEFEENGRMQKDPVSLRRAKQFYLELGKQTEALLCEAWALRFDRRFREAGLLFSRYGQNDAAWECFWHGLCWQALLDWYHQFPESRPAERPLVEFMATPTKTLAVVEQFTLFLEEAIAQKSTTDLGTVNLDTSAGLNPTTEYSPHHPHLGSRTPDHNRKPWKAAISEYASRIKRLMAEKRLSLPVWQRFGDVLEALDEAKYDGLLDIAGECFYRAKNLRRAVRCWQRCGSTDRREYNIALADVLGFPEGLAYLERAGNSDRIIAEWERAGRPVTAQWLKYGECVRRALLAQNRYRDWVEYLMRSRQWSDAIAALEECSRSEIKGLQFELIRQLARSNLTPQQVRIARSRYMTLIDQVLSNSDWKAYLAVPEVGVVLERIGDLVRTLRFYEQFVEAENLHLKVFARQRWIVNKIKQQNYAANVDPRRATAISEEINRKASDWRIDLDALPTDLPPIDRLTTHKSQQSAINLVQGLPPGVQINLSSSDGHAYSFRIDSMEVRVVKRDRLLKATITDLHTLKTLQIEVDSRGGRVCIGNMFVEAADGQRLLFQGPVTGCSGAIIYRQNPPLVQLKLPNHPDTIVF</sequence>
<dbReference type="InterPro" id="IPR000212">
    <property type="entry name" value="DNA_helicase_UvrD/REP"/>
</dbReference>
<dbReference type="InterPro" id="IPR027417">
    <property type="entry name" value="P-loop_NTPase"/>
</dbReference>
<dbReference type="PROSITE" id="PS51198">
    <property type="entry name" value="UVRD_HELICASE_ATP_BIND"/>
    <property type="match status" value="1"/>
</dbReference>
<feature type="region of interest" description="Disordered" evidence="6">
    <location>
        <begin position="986"/>
        <end position="1007"/>
    </location>
</feature>
<evidence type="ECO:0000256" key="6">
    <source>
        <dbReference type="SAM" id="MobiDB-lite"/>
    </source>
</evidence>
<keyword evidence="1 5" id="KW-0547">Nucleotide-binding</keyword>
<proteinExistence type="predicted"/>
<keyword evidence="9" id="KW-1185">Reference proteome</keyword>
<dbReference type="SUPFAM" id="SSF52540">
    <property type="entry name" value="P-loop containing nucleoside triphosphate hydrolases"/>
    <property type="match status" value="1"/>
</dbReference>
<feature type="domain" description="UvrD-like helicase ATP-binding" evidence="7">
    <location>
        <begin position="301"/>
        <end position="623"/>
    </location>
</feature>
<dbReference type="PANTHER" id="PTHR11070:SF2">
    <property type="entry name" value="ATP-DEPENDENT DNA HELICASE SRS2"/>
    <property type="match status" value="1"/>
</dbReference>
<evidence type="ECO:0000256" key="4">
    <source>
        <dbReference type="ARBA" id="ARBA00022840"/>
    </source>
</evidence>
<evidence type="ECO:0000256" key="3">
    <source>
        <dbReference type="ARBA" id="ARBA00022806"/>
    </source>
</evidence>
<dbReference type="Proteomes" id="UP000326169">
    <property type="component" value="Unassembled WGS sequence"/>
</dbReference>
<evidence type="ECO:0000313" key="9">
    <source>
        <dbReference type="Proteomes" id="UP000326169"/>
    </source>
</evidence>
<keyword evidence="4 5" id="KW-0067">ATP-binding</keyword>
<reference evidence="8 9" key="1">
    <citation type="journal article" date="2019" name="J Genomics">
        <title>The Draft Genome of a Hydrogen-producing Cyanobacterium, Arthrospira platensis NIES-46.</title>
        <authorList>
            <person name="Suzuki S."/>
            <person name="Yamaguchi H."/>
            <person name="Kawachi M."/>
        </authorList>
    </citation>
    <scope>NUCLEOTIDE SEQUENCE [LARGE SCALE GENOMIC DNA]</scope>
    <source>
        <strain evidence="8 9">NIES-46</strain>
    </source>
</reference>
<protein>
    <recommendedName>
        <fullName evidence="7">UvrD-like helicase ATP-binding domain-containing protein</fullName>
    </recommendedName>
</protein>
<organism evidence="8 9">
    <name type="scientific">Limnospira platensis NIES-46</name>
    <dbReference type="NCBI Taxonomy" id="1236695"/>
    <lineage>
        <taxon>Bacteria</taxon>
        <taxon>Bacillati</taxon>
        <taxon>Cyanobacteriota</taxon>
        <taxon>Cyanophyceae</taxon>
        <taxon>Oscillatoriophycideae</taxon>
        <taxon>Oscillatoriales</taxon>
        <taxon>Sirenicapillariaceae</taxon>
        <taxon>Limnospira</taxon>
    </lineage>
</organism>
<gene>
    <name evidence="8" type="ORF">NIES46_24140</name>
</gene>
<dbReference type="RefSeq" id="WP_014274791.1">
    <property type="nucleotide sequence ID" value="NZ_BIMW01000094.1"/>
</dbReference>
<evidence type="ECO:0000256" key="1">
    <source>
        <dbReference type="ARBA" id="ARBA00022741"/>
    </source>
</evidence>
<dbReference type="GeneID" id="301683259"/>
<name>A0A5M3TAD2_LIMPL</name>
<dbReference type="PANTHER" id="PTHR11070">
    <property type="entry name" value="UVRD / RECB / PCRA DNA HELICASE FAMILY MEMBER"/>
    <property type="match status" value="1"/>
</dbReference>
<keyword evidence="3 5" id="KW-0347">Helicase</keyword>
<evidence type="ECO:0000259" key="7">
    <source>
        <dbReference type="PROSITE" id="PS51198"/>
    </source>
</evidence>
<keyword evidence="2 5" id="KW-0378">Hydrolase</keyword>
<evidence type="ECO:0000256" key="2">
    <source>
        <dbReference type="ARBA" id="ARBA00022801"/>
    </source>
</evidence>
<evidence type="ECO:0000313" key="8">
    <source>
        <dbReference type="EMBL" id="GCE94359.1"/>
    </source>
</evidence>
<dbReference type="InterPro" id="IPR014016">
    <property type="entry name" value="UvrD-like_ATP-bd"/>
</dbReference>
<comment type="caution">
    <text evidence="8">The sequence shown here is derived from an EMBL/GenBank/DDBJ whole genome shotgun (WGS) entry which is preliminary data.</text>
</comment>
<dbReference type="EMBL" id="BIMW01000094">
    <property type="protein sequence ID" value="GCE94359.1"/>
    <property type="molecule type" value="Genomic_DNA"/>
</dbReference>
<evidence type="ECO:0000256" key="5">
    <source>
        <dbReference type="PROSITE-ProRule" id="PRU00560"/>
    </source>
</evidence>
<feature type="binding site" evidence="5">
    <location>
        <begin position="322"/>
        <end position="329"/>
    </location>
    <ligand>
        <name>ATP</name>
        <dbReference type="ChEBI" id="CHEBI:30616"/>
    </ligand>
</feature>